<dbReference type="Proteomes" id="UP000002484">
    <property type="component" value="Chromosome"/>
</dbReference>
<dbReference type="InterPro" id="IPR014710">
    <property type="entry name" value="RmlC-like_jellyroll"/>
</dbReference>
<dbReference type="InterPro" id="IPR013096">
    <property type="entry name" value="Cupin_2"/>
</dbReference>
<dbReference type="RefSeq" id="WP_013425211.1">
    <property type="nucleotide sequence ID" value="NC_014666.1"/>
</dbReference>
<evidence type="ECO:0000313" key="3">
    <source>
        <dbReference type="EMBL" id="ADP82093.1"/>
    </source>
</evidence>
<dbReference type="STRING" id="298654.FraEuI1c_4092"/>
<dbReference type="HOGENOM" id="CLU_085376_5_2_11"/>
<keyword evidence="1" id="KW-0238">DNA-binding</keyword>
<dbReference type="PANTHER" id="PTHR46797:SF1">
    <property type="entry name" value="METHYLPHOSPHONATE SYNTHASE"/>
    <property type="match status" value="1"/>
</dbReference>
<dbReference type="InterPro" id="IPR050807">
    <property type="entry name" value="TransReg_Diox_bact_type"/>
</dbReference>
<dbReference type="OrthoDB" id="5584941at2"/>
<dbReference type="Gene3D" id="2.60.120.10">
    <property type="entry name" value="Jelly Rolls"/>
    <property type="match status" value="1"/>
</dbReference>
<evidence type="ECO:0000256" key="1">
    <source>
        <dbReference type="ARBA" id="ARBA00023125"/>
    </source>
</evidence>
<dbReference type="Pfam" id="PF01381">
    <property type="entry name" value="HTH_3"/>
    <property type="match status" value="1"/>
</dbReference>
<dbReference type="EMBL" id="CP002299">
    <property type="protein sequence ID" value="ADP82093.1"/>
    <property type="molecule type" value="Genomic_DNA"/>
</dbReference>
<dbReference type="AlphaFoldDB" id="E3J974"/>
<protein>
    <submittedName>
        <fullName evidence="3">Helix-turn-helix domain protein</fullName>
    </submittedName>
</protein>
<dbReference type="SUPFAM" id="SSF47413">
    <property type="entry name" value="lambda repressor-like DNA-binding domains"/>
    <property type="match status" value="1"/>
</dbReference>
<dbReference type="Gene3D" id="1.10.260.40">
    <property type="entry name" value="lambda repressor-like DNA-binding domains"/>
    <property type="match status" value="1"/>
</dbReference>
<evidence type="ECO:0000313" key="4">
    <source>
        <dbReference type="Proteomes" id="UP000002484"/>
    </source>
</evidence>
<evidence type="ECO:0000259" key="2">
    <source>
        <dbReference type="PROSITE" id="PS50943"/>
    </source>
</evidence>
<reference evidence="3 4" key="1">
    <citation type="submission" date="2010-10" db="EMBL/GenBank/DDBJ databases">
        <title>Complete sequence of Frankia sp. EuI1c.</title>
        <authorList>
            <consortium name="US DOE Joint Genome Institute"/>
            <person name="Lucas S."/>
            <person name="Copeland A."/>
            <person name="Lapidus A."/>
            <person name="Cheng J.-F."/>
            <person name="Bruce D."/>
            <person name="Goodwin L."/>
            <person name="Pitluck S."/>
            <person name="Chertkov O."/>
            <person name="Detter J.C."/>
            <person name="Han C."/>
            <person name="Tapia R."/>
            <person name="Land M."/>
            <person name="Hauser L."/>
            <person name="Jeffries C."/>
            <person name="Kyrpides N."/>
            <person name="Ivanova N."/>
            <person name="Mikhailova N."/>
            <person name="Beauchemin N."/>
            <person name="Sen A."/>
            <person name="Sur S.A."/>
            <person name="Gtari M."/>
            <person name="Wall L."/>
            <person name="Tisa L."/>
            <person name="Woyke T."/>
        </authorList>
    </citation>
    <scope>NUCLEOTIDE SEQUENCE [LARGE SCALE GENOMIC DNA]</scope>
    <source>
        <strain evidence="4">DSM 45817 / CECT 9037 / EuI1c</strain>
    </source>
</reference>
<dbReference type="Pfam" id="PF07883">
    <property type="entry name" value="Cupin_2"/>
    <property type="match status" value="1"/>
</dbReference>
<dbReference type="GO" id="GO:0003700">
    <property type="term" value="F:DNA-binding transcription factor activity"/>
    <property type="evidence" value="ECO:0007669"/>
    <property type="project" value="TreeGrafter"/>
</dbReference>
<dbReference type="InParanoid" id="E3J974"/>
<dbReference type="eggNOG" id="COG1396">
    <property type="taxonomic scope" value="Bacteria"/>
</dbReference>
<name>E3J974_PSEI1</name>
<organism evidence="3 4">
    <name type="scientific">Pseudofrankia inefficax (strain DSM 45817 / CECT 9037 / DDB 130130 / EuI1c)</name>
    <name type="common">Frankia inefficax</name>
    <dbReference type="NCBI Taxonomy" id="298654"/>
    <lineage>
        <taxon>Bacteria</taxon>
        <taxon>Bacillati</taxon>
        <taxon>Actinomycetota</taxon>
        <taxon>Actinomycetes</taxon>
        <taxon>Frankiales</taxon>
        <taxon>Frankiaceae</taxon>
        <taxon>Pseudofrankia</taxon>
    </lineage>
</organism>
<dbReference type="GO" id="GO:0003677">
    <property type="term" value="F:DNA binding"/>
    <property type="evidence" value="ECO:0007669"/>
    <property type="project" value="UniProtKB-KW"/>
</dbReference>
<proteinExistence type="predicted"/>
<dbReference type="InterPro" id="IPR001387">
    <property type="entry name" value="Cro/C1-type_HTH"/>
</dbReference>
<keyword evidence="4" id="KW-1185">Reference proteome</keyword>
<sequence length="197" mass="21528">MSDANKLVARNVRRFREERKLSLGELARRSGLSKQTLSKIEQGTGNPTIDSIEAIADALHLTMRRLVTEWGSPLYVQRAQGAAWDGQHDDWSVRMMDQVYGSGYVRTLIVRLGRSDAEPQVKGTFGTGSPGTLHHVYVIEGEVRAGPRGDTVTLGPGDFVRFPGDPGHGVECLSPTATLHVVTTVPQVPQFPEAIEI</sequence>
<dbReference type="InterPro" id="IPR010982">
    <property type="entry name" value="Lambda_DNA-bd_dom_sf"/>
</dbReference>
<dbReference type="PROSITE" id="PS50943">
    <property type="entry name" value="HTH_CROC1"/>
    <property type="match status" value="1"/>
</dbReference>
<dbReference type="InterPro" id="IPR011051">
    <property type="entry name" value="RmlC_Cupin_sf"/>
</dbReference>
<accession>E3J974</accession>
<dbReference type="SMART" id="SM00530">
    <property type="entry name" value="HTH_XRE"/>
    <property type="match status" value="1"/>
</dbReference>
<dbReference type="KEGG" id="fri:FraEuI1c_4092"/>
<gene>
    <name evidence="3" type="ordered locus">FraEuI1c_4092</name>
</gene>
<feature type="domain" description="HTH cro/C1-type" evidence="2">
    <location>
        <begin position="12"/>
        <end position="66"/>
    </location>
</feature>
<dbReference type="SUPFAM" id="SSF51182">
    <property type="entry name" value="RmlC-like cupins"/>
    <property type="match status" value="1"/>
</dbReference>
<dbReference type="GO" id="GO:0005829">
    <property type="term" value="C:cytosol"/>
    <property type="evidence" value="ECO:0007669"/>
    <property type="project" value="TreeGrafter"/>
</dbReference>
<dbReference type="CDD" id="cd00093">
    <property type="entry name" value="HTH_XRE"/>
    <property type="match status" value="1"/>
</dbReference>
<dbReference type="PANTHER" id="PTHR46797">
    <property type="entry name" value="HTH-TYPE TRANSCRIPTIONAL REGULATOR"/>
    <property type="match status" value="1"/>
</dbReference>